<protein>
    <submittedName>
        <fullName evidence="1">2026_t:CDS:1</fullName>
    </submittedName>
</protein>
<dbReference type="SUPFAM" id="SSF52047">
    <property type="entry name" value="RNI-like"/>
    <property type="match status" value="1"/>
</dbReference>
<dbReference type="EMBL" id="CAJVPV010000438">
    <property type="protein sequence ID" value="CAG8457258.1"/>
    <property type="molecule type" value="Genomic_DNA"/>
</dbReference>
<sequence length="539" mass="60935">MSSRKSKSKKSESPSLPIETIEEIFKYITNQSTLYSCLFVNRLWCRKIVPILWARPSPLLYKERSAKSLIESYVSCFDHEERAILFADDELTSMVDDDLLHLPSPLFEYAAFLKELNYPMLRMAVRRCYRKLGNEEFSKKIKPSKPALNPNRQNTVMKALCRLFMRSATLDCVVLDSEEDIPSVAMFTRGQLAPLVNVTKLVLQITNNAPNILGLIRKLPAICTGIKNLTIEFSVDNPNEAESLATIIYAQQNLMNVELKGTSPKIVPIMEALGSQSRTLTSVKFEKIDYQWASLEVLGRCTNLRNVDFVSDDLNSRVNEEYTVDQPKQQSGVNGAAFTLRSLKLQNQAPSFSAAVVKMGGSSLKKLTLDKISTEIVQTILRSATRITHLYLDITSSQNLNFENHCSLIGGLKLTFLRLTSSNSSKEIDTLLTLLINKMPTTLRSLELEQEFSLPPLGAFLEKCDAPLKELTLFPNTAIDTEYLTTVMNYTKEKKSLKILNLNLSWESGLVNGRFTRKMTDELQQCIFTVHLDKLRNID</sequence>
<dbReference type="OrthoDB" id="2326415at2759"/>
<proteinExistence type="predicted"/>
<accession>A0A9N8VRG8</accession>
<name>A0A9N8VRG8_9GLOM</name>
<keyword evidence="2" id="KW-1185">Reference proteome</keyword>
<evidence type="ECO:0000313" key="1">
    <source>
        <dbReference type="EMBL" id="CAG8457258.1"/>
    </source>
</evidence>
<reference evidence="1" key="1">
    <citation type="submission" date="2021-06" db="EMBL/GenBank/DDBJ databases">
        <authorList>
            <person name="Kallberg Y."/>
            <person name="Tangrot J."/>
            <person name="Rosling A."/>
        </authorList>
    </citation>
    <scope>NUCLEOTIDE SEQUENCE</scope>
    <source>
        <strain evidence="1">CL551</strain>
    </source>
</reference>
<dbReference type="AlphaFoldDB" id="A0A9N8VRG8"/>
<evidence type="ECO:0000313" key="2">
    <source>
        <dbReference type="Proteomes" id="UP000789342"/>
    </source>
</evidence>
<dbReference type="Proteomes" id="UP000789342">
    <property type="component" value="Unassembled WGS sequence"/>
</dbReference>
<dbReference type="InterPro" id="IPR032675">
    <property type="entry name" value="LRR_dom_sf"/>
</dbReference>
<organism evidence="1 2">
    <name type="scientific">Acaulospora morrowiae</name>
    <dbReference type="NCBI Taxonomy" id="94023"/>
    <lineage>
        <taxon>Eukaryota</taxon>
        <taxon>Fungi</taxon>
        <taxon>Fungi incertae sedis</taxon>
        <taxon>Mucoromycota</taxon>
        <taxon>Glomeromycotina</taxon>
        <taxon>Glomeromycetes</taxon>
        <taxon>Diversisporales</taxon>
        <taxon>Acaulosporaceae</taxon>
        <taxon>Acaulospora</taxon>
    </lineage>
</organism>
<gene>
    <name evidence="1" type="ORF">AMORRO_LOCUS1218</name>
</gene>
<dbReference type="Gene3D" id="3.80.10.10">
    <property type="entry name" value="Ribonuclease Inhibitor"/>
    <property type="match status" value="1"/>
</dbReference>
<comment type="caution">
    <text evidence="1">The sequence shown here is derived from an EMBL/GenBank/DDBJ whole genome shotgun (WGS) entry which is preliminary data.</text>
</comment>